<proteinExistence type="predicted"/>
<dbReference type="Proteomes" id="UP000008315">
    <property type="component" value="Plasmid MEALZ_p"/>
</dbReference>
<keyword evidence="2" id="KW-1185">Reference proteome</keyword>
<gene>
    <name evidence="1" type="ordered locus">MEALZ_p0103</name>
</gene>
<dbReference type="KEGG" id="mah:MEALZ_p0103"/>
<sequence length="52" mass="5961">MSTLCQFNPVVFDYTSIILNILYIEIKLGYFPVFMYDKSKLQGAPILGVTVR</sequence>
<evidence type="ECO:0000313" key="2">
    <source>
        <dbReference type="Proteomes" id="UP000008315"/>
    </source>
</evidence>
<dbReference type="EMBL" id="FO082061">
    <property type="protein sequence ID" value="CCE25808.1"/>
    <property type="molecule type" value="Genomic_DNA"/>
</dbReference>
<accession>G4T4Q2</accession>
<evidence type="ECO:0000313" key="1">
    <source>
        <dbReference type="EMBL" id="CCE25808.1"/>
    </source>
</evidence>
<name>G4T4Q2_META2</name>
<protein>
    <submittedName>
        <fullName evidence="1">Uncharacterized protein</fullName>
    </submittedName>
</protein>
<geneLocation type="plasmid" evidence="1 2">
    <name>MEALZ_p</name>
</geneLocation>
<dbReference type="AlphaFoldDB" id="G4T4Q2"/>
<reference evidence="1 2" key="1">
    <citation type="journal article" date="2012" name="J. Bacteriol.">
        <title>Genome sequence of the haloalkaliphilic methanotrophic bacterium Methylomicrobium alcaliphilum 20Z.</title>
        <authorList>
            <person name="Vuilleumier S."/>
            <person name="Khmelenina V.N."/>
            <person name="Bringel F."/>
            <person name="Reshetnikov A.S."/>
            <person name="Lajus A."/>
            <person name="Mangenot S."/>
            <person name="Rouy Z."/>
            <person name="Op den Camp H.J."/>
            <person name="Jetten M.S."/>
            <person name="Dispirito A.A."/>
            <person name="Dunfield P."/>
            <person name="Klotz M.G."/>
            <person name="Semrau J.D."/>
            <person name="Stein L.Y."/>
            <person name="Barbe V."/>
            <person name="Medigue C."/>
            <person name="Trotsenko Y.A."/>
            <person name="Kalyuzhnaya M.G."/>
        </authorList>
    </citation>
    <scope>NUCLEOTIDE SEQUENCE [LARGE SCALE GENOMIC DNA]</scope>
    <source>
        <strain evidence="2">DSM 19304 / NCIMB 14124 / VKM B-2133 / 20Z</strain>
    </source>
</reference>
<dbReference type="HOGENOM" id="CLU_3081648_0_0_6"/>
<organism evidence="1 2">
    <name type="scientific">Methylotuvimicrobium alcaliphilum (strain DSM 19304 / NCIMB 14124 / VKM B-2133 / 20Z)</name>
    <name type="common">Methylomicrobium alcaliphilum</name>
    <dbReference type="NCBI Taxonomy" id="1091494"/>
    <lineage>
        <taxon>Bacteria</taxon>
        <taxon>Pseudomonadati</taxon>
        <taxon>Pseudomonadota</taxon>
        <taxon>Gammaproteobacteria</taxon>
        <taxon>Methylococcales</taxon>
        <taxon>Methylococcaceae</taxon>
        <taxon>Methylotuvimicrobium</taxon>
    </lineage>
</organism>
<keyword evidence="1" id="KW-0614">Plasmid</keyword>